<evidence type="ECO:0000256" key="1">
    <source>
        <dbReference type="ARBA" id="ARBA00004613"/>
    </source>
</evidence>
<evidence type="ECO:0000256" key="2">
    <source>
        <dbReference type="ARBA" id="ARBA00022525"/>
    </source>
</evidence>
<protein>
    <recommendedName>
        <fullName evidence="4">TNFR-Cys domain-containing protein</fullName>
    </recommendedName>
</protein>
<dbReference type="InterPro" id="IPR050918">
    <property type="entry name" value="CNF-like_PLA2_Inhibitor"/>
</dbReference>
<feature type="signal peptide" evidence="3">
    <location>
        <begin position="1"/>
        <end position="19"/>
    </location>
</feature>
<dbReference type="SUPFAM" id="SSF57302">
    <property type="entry name" value="Snake toxin-like"/>
    <property type="match status" value="2"/>
</dbReference>
<evidence type="ECO:0000259" key="4">
    <source>
        <dbReference type="PROSITE" id="PS00652"/>
    </source>
</evidence>
<comment type="subcellular location">
    <subcellularLocation>
        <location evidence="1">Secreted</location>
    </subcellularLocation>
</comment>
<feature type="domain" description="TNFR-Cys" evidence="4">
    <location>
        <begin position="2"/>
        <end position="41"/>
    </location>
</feature>
<keyword evidence="3" id="KW-0732">Signal</keyword>
<dbReference type="Gene3D" id="2.10.60.10">
    <property type="entry name" value="CD59"/>
    <property type="match status" value="2"/>
</dbReference>
<accession>A0ABN9L5Q7</accession>
<dbReference type="PANTHER" id="PTHR20914:SF25">
    <property type="entry name" value="PHOSPHOLIPASE A2 INHIBITOR AND LY6_PLAUR DOMAIN-CONTAINING PROTEIN"/>
    <property type="match status" value="1"/>
</dbReference>
<dbReference type="InterPro" id="IPR001368">
    <property type="entry name" value="TNFR/NGFR_Cys_rich_reg"/>
</dbReference>
<dbReference type="CDD" id="cd23572">
    <property type="entry name" value="TFP_LU_ECD_PINLYP_rpt2"/>
    <property type="match status" value="1"/>
</dbReference>
<dbReference type="PROSITE" id="PS00652">
    <property type="entry name" value="TNFR_NGFR_1"/>
    <property type="match status" value="1"/>
</dbReference>
<reference evidence="5" key="1">
    <citation type="submission" date="2023-07" db="EMBL/GenBank/DDBJ databases">
        <authorList>
            <person name="Stuckert A."/>
        </authorList>
    </citation>
    <scope>NUCLEOTIDE SEQUENCE</scope>
</reference>
<dbReference type="Proteomes" id="UP001176940">
    <property type="component" value="Unassembled WGS sequence"/>
</dbReference>
<gene>
    <name evidence="5" type="ORF">RIMI_LOCUS5679699</name>
</gene>
<name>A0ABN9L5Q7_9NEOB</name>
<evidence type="ECO:0000256" key="3">
    <source>
        <dbReference type="SAM" id="SignalP"/>
    </source>
</evidence>
<feature type="chain" id="PRO_5046256414" description="TNFR-Cys domain-containing protein" evidence="3">
    <location>
        <begin position="20"/>
        <end position="228"/>
    </location>
</feature>
<proteinExistence type="predicted"/>
<dbReference type="EMBL" id="CAUEEQ010009849">
    <property type="protein sequence ID" value="CAJ0933845.1"/>
    <property type="molecule type" value="Genomic_DNA"/>
</dbReference>
<keyword evidence="6" id="KW-1185">Reference proteome</keyword>
<dbReference type="InterPro" id="IPR045860">
    <property type="entry name" value="Snake_toxin-like_sf"/>
</dbReference>
<evidence type="ECO:0000313" key="5">
    <source>
        <dbReference type="EMBL" id="CAJ0933845.1"/>
    </source>
</evidence>
<comment type="caution">
    <text evidence="5">The sequence shown here is derived from an EMBL/GenBank/DDBJ whole genome shotgun (WGS) entry which is preliminary data.</text>
</comment>
<sequence>MCLWGLLCFLSAFAATGNCLQCVTCSSNSLNSCSSTNSVSCQDGQVCASQSTVTMQSGEFSQYFKRFCAPQSECNVTGSFSYYSTAQRIATTCCFIPSANSQINGVICSMCSLSGDACGANQNMNCTGNETMCMVMSTKYTVGTQVTLSLIRGCASSNYCIRSNITFPSNEGQTEITYQCTAGTLANSSSTATRATSTTTSTKASSGTCRCSVSLLAVFFLFILLWLI</sequence>
<keyword evidence="2" id="KW-0964">Secreted</keyword>
<organism evidence="5 6">
    <name type="scientific">Ranitomeya imitator</name>
    <name type="common">mimic poison frog</name>
    <dbReference type="NCBI Taxonomy" id="111125"/>
    <lineage>
        <taxon>Eukaryota</taxon>
        <taxon>Metazoa</taxon>
        <taxon>Chordata</taxon>
        <taxon>Craniata</taxon>
        <taxon>Vertebrata</taxon>
        <taxon>Euteleostomi</taxon>
        <taxon>Amphibia</taxon>
        <taxon>Batrachia</taxon>
        <taxon>Anura</taxon>
        <taxon>Neobatrachia</taxon>
        <taxon>Hyloidea</taxon>
        <taxon>Dendrobatidae</taxon>
        <taxon>Dendrobatinae</taxon>
        <taxon>Ranitomeya</taxon>
    </lineage>
</organism>
<evidence type="ECO:0000313" key="6">
    <source>
        <dbReference type="Proteomes" id="UP001176940"/>
    </source>
</evidence>
<dbReference type="PANTHER" id="PTHR20914">
    <property type="entry name" value="LY6/PLAUR DOMAIN-CONTAINING PROTEIN 8"/>
    <property type="match status" value="1"/>
</dbReference>